<dbReference type="AlphaFoldDB" id="A0ABD1VH96"/>
<comment type="catalytic activity">
    <reaction evidence="8">
        <text>L-threonyl-[protein] + ATP = O-phospho-L-threonyl-[protein] + ADP + H(+)</text>
        <dbReference type="Rhea" id="RHEA:46608"/>
        <dbReference type="Rhea" id="RHEA-COMP:11060"/>
        <dbReference type="Rhea" id="RHEA-COMP:11605"/>
        <dbReference type="ChEBI" id="CHEBI:15378"/>
        <dbReference type="ChEBI" id="CHEBI:30013"/>
        <dbReference type="ChEBI" id="CHEBI:30616"/>
        <dbReference type="ChEBI" id="CHEBI:61977"/>
        <dbReference type="ChEBI" id="CHEBI:456216"/>
        <dbReference type="EC" id="2.7.11.1"/>
    </reaction>
</comment>
<comment type="caution">
    <text evidence="11">The sequence shown here is derived from an EMBL/GenBank/DDBJ whole genome shotgun (WGS) entry which is preliminary data.</text>
</comment>
<evidence type="ECO:0000256" key="6">
    <source>
        <dbReference type="ARBA" id="ARBA00022777"/>
    </source>
</evidence>
<keyword evidence="6 11" id="KW-0418">Kinase</keyword>
<keyword evidence="3" id="KW-0723">Serine/threonine-protein kinase</keyword>
<dbReference type="SUPFAM" id="SSF56112">
    <property type="entry name" value="Protein kinase-like (PK-like)"/>
    <property type="match status" value="1"/>
</dbReference>
<reference evidence="12" key="1">
    <citation type="submission" date="2024-07" db="EMBL/GenBank/DDBJ databases">
        <title>Two chromosome-level genome assemblies of Korean endemic species Abeliophyllum distichum and Forsythia ovata (Oleaceae).</title>
        <authorList>
            <person name="Jang H."/>
        </authorList>
    </citation>
    <scope>NUCLEOTIDE SEQUENCE [LARGE SCALE GENOMIC DNA]</scope>
</reference>
<comment type="catalytic activity">
    <reaction evidence="9">
        <text>L-seryl-[protein] + ATP = O-phospho-L-seryl-[protein] + ADP + H(+)</text>
        <dbReference type="Rhea" id="RHEA:17989"/>
        <dbReference type="Rhea" id="RHEA-COMP:9863"/>
        <dbReference type="Rhea" id="RHEA-COMP:11604"/>
        <dbReference type="ChEBI" id="CHEBI:15378"/>
        <dbReference type="ChEBI" id="CHEBI:29999"/>
        <dbReference type="ChEBI" id="CHEBI:30616"/>
        <dbReference type="ChEBI" id="CHEBI:83421"/>
        <dbReference type="ChEBI" id="CHEBI:456216"/>
        <dbReference type="EC" id="2.7.11.1"/>
    </reaction>
</comment>
<keyword evidence="5" id="KW-0547">Nucleotide-binding</keyword>
<evidence type="ECO:0000313" key="12">
    <source>
        <dbReference type="Proteomes" id="UP001604277"/>
    </source>
</evidence>
<evidence type="ECO:0000256" key="2">
    <source>
        <dbReference type="ARBA" id="ARBA00012513"/>
    </source>
</evidence>
<gene>
    <name evidence="11" type="ORF">Fot_18095</name>
</gene>
<keyword evidence="12" id="KW-1185">Reference proteome</keyword>
<dbReference type="InterPro" id="IPR011009">
    <property type="entry name" value="Kinase-like_dom_sf"/>
</dbReference>
<evidence type="ECO:0000256" key="1">
    <source>
        <dbReference type="ARBA" id="ARBA00009903"/>
    </source>
</evidence>
<dbReference type="PANTHER" id="PTHR45637">
    <property type="entry name" value="FLIPPASE KINASE 1-RELATED"/>
    <property type="match status" value="1"/>
</dbReference>
<evidence type="ECO:0000256" key="9">
    <source>
        <dbReference type="ARBA" id="ARBA00048679"/>
    </source>
</evidence>
<evidence type="ECO:0000256" key="5">
    <source>
        <dbReference type="ARBA" id="ARBA00022741"/>
    </source>
</evidence>
<dbReference type="PROSITE" id="PS50011">
    <property type="entry name" value="PROTEIN_KINASE_DOM"/>
    <property type="match status" value="1"/>
</dbReference>
<keyword evidence="4" id="KW-0808">Transferase</keyword>
<evidence type="ECO:0000256" key="3">
    <source>
        <dbReference type="ARBA" id="ARBA00022527"/>
    </source>
</evidence>
<evidence type="ECO:0000256" key="8">
    <source>
        <dbReference type="ARBA" id="ARBA00047899"/>
    </source>
</evidence>
<dbReference type="EMBL" id="JBFOLJ010000005">
    <property type="protein sequence ID" value="KAL2536704.1"/>
    <property type="molecule type" value="Genomic_DNA"/>
</dbReference>
<dbReference type="Gene3D" id="1.10.510.10">
    <property type="entry name" value="Transferase(Phosphotransferase) domain 1"/>
    <property type="match status" value="1"/>
</dbReference>
<dbReference type="PROSITE" id="PS00108">
    <property type="entry name" value="PROTEIN_KINASE_ST"/>
    <property type="match status" value="1"/>
</dbReference>
<evidence type="ECO:0000256" key="7">
    <source>
        <dbReference type="ARBA" id="ARBA00022840"/>
    </source>
</evidence>
<feature type="domain" description="Protein kinase" evidence="10">
    <location>
        <begin position="1"/>
        <end position="164"/>
    </location>
</feature>
<dbReference type="Pfam" id="PF00069">
    <property type="entry name" value="Pkinase"/>
    <property type="match status" value="1"/>
</dbReference>
<comment type="similarity">
    <text evidence="1">Belongs to the protein kinase superfamily. AGC Ser/Thr protein kinase family.</text>
</comment>
<organism evidence="11 12">
    <name type="scientific">Forsythia ovata</name>
    <dbReference type="NCBI Taxonomy" id="205694"/>
    <lineage>
        <taxon>Eukaryota</taxon>
        <taxon>Viridiplantae</taxon>
        <taxon>Streptophyta</taxon>
        <taxon>Embryophyta</taxon>
        <taxon>Tracheophyta</taxon>
        <taxon>Spermatophyta</taxon>
        <taxon>Magnoliopsida</taxon>
        <taxon>eudicotyledons</taxon>
        <taxon>Gunneridae</taxon>
        <taxon>Pentapetalae</taxon>
        <taxon>asterids</taxon>
        <taxon>lamiids</taxon>
        <taxon>Lamiales</taxon>
        <taxon>Oleaceae</taxon>
        <taxon>Forsythieae</taxon>
        <taxon>Forsythia</taxon>
    </lineage>
</organism>
<dbReference type="Gene3D" id="3.30.200.20">
    <property type="entry name" value="Phosphorylase Kinase, domain 1"/>
    <property type="match status" value="1"/>
</dbReference>
<evidence type="ECO:0000256" key="4">
    <source>
        <dbReference type="ARBA" id="ARBA00022679"/>
    </source>
</evidence>
<dbReference type="EC" id="2.7.11.1" evidence="2"/>
<dbReference type="InterPro" id="IPR000719">
    <property type="entry name" value="Prot_kinase_dom"/>
</dbReference>
<dbReference type="InterPro" id="IPR008271">
    <property type="entry name" value="Ser/Thr_kinase_AS"/>
</dbReference>
<proteinExistence type="inferred from homology"/>
<evidence type="ECO:0000313" key="11">
    <source>
        <dbReference type="EMBL" id="KAL2536704.1"/>
    </source>
</evidence>
<dbReference type="Proteomes" id="UP001604277">
    <property type="component" value="Unassembled WGS sequence"/>
</dbReference>
<accession>A0ABD1VH96</accession>
<evidence type="ECO:0000259" key="10">
    <source>
        <dbReference type="PROSITE" id="PS50011"/>
    </source>
</evidence>
<sequence length="164" mass="19495">MSLPIVVIVQNIHTFYFLTISPPPTAFRVQKNEEWERQTDKAVDASSQNAQLICCRPKISRFHNHHFLPYFIGSFENYEIICWPIPFCPRGDMNVLRYRQNDRVFSSAIIRFYLAEIIYALEYLNGKGIVYRDLKPENILVQAIWPRYINRFRPVEKPTPKKTR</sequence>
<dbReference type="GO" id="GO:0005524">
    <property type="term" value="F:ATP binding"/>
    <property type="evidence" value="ECO:0007669"/>
    <property type="project" value="UniProtKB-KW"/>
</dbReference>
<name>A0ABD1VH96_9LAMI</name>
<keyword evidence="7" id="KW-0067">ATP-binding</keyword>
<dbReference type="GO" id="GO:0004674">
    <property type="term" value="F:protein serine/threonine kinase activity"/>
    <property type="evidence" value="ECO:0007669"/>
    <property type="project" value="UniProtKB-KW"/>
</dbReference>
<protein>
    <recommendedName>
        <fullName evidence="2">non-specific serine/threonine protein kinase</fullName>
        <ecNumber evidence="2">2.7.11.1</ecNumber>
    </recommendedName>
</protein>